<gene>
    <name evidence="2" type="ORF">BEMITA_LOCUS8993</name>
</gene>
<feature type="region of interest" description="Disordered" evidence="1">
    <location>
        <begin position="1"/>
        <end position="24"/>
    </location>
</feature>
<keyword evidence="3" id="KW-1185">Reference proteome</keyword>
<sequence>MSSNQNSMDVASADISKPSIKEPTSVQVVNIQSLRQTSAVETTENTTSSNDPMDVVEIDIIEPSTKETTPLEIVDLATPPRVVKLTETERPSTSTTPTPRCGRKRLIPTPTSVSGAKKRVKTDKPLIGASASIFKAKERVKPEKPPVPSWFRNVSFTEIGNITGGKRVVSVRGKIIFSSRPHRSGGKGLELYFDVRFIQYITAHSQFERARINYPFVDLVSPPRD</sequence>
<feature type="region of interest" description="Disordered" evidence="1">
    <location>
        <begin position="87"/>
        <end position="114"/>
    </location>
</feature>
<proteinExistence type="predicted"/>
<evidence type="ECO:0000313" key="3">
    <source>
        <dbReference type="Proteomes" id="UP001152759"/>
    </source>
</evidence>
<accession>A0A9P0C5N5</accession>
<evidence type="ECO:0000313" key="2">
    <source>
        <dbReference type="EMBL" id="CAH0772379.1"/>
    </source>
</evidence>
<feature type="compositionally biased region" description="Low complexity" evidence="1">
    <location>
        <begin position="91"/>
        <end position="100"/>
    </location>
</feature>
<name>A0A9P0C5N5_BEMTA</name>
<evidence type="ECO:0000256" key="1">
    <source>
        <dbReference type="SAM" id="MobiDB-lite"/>
    </source>
</evidence>
<reference evidence="2" key="1">
    <citation type="submission" date="2021-12" db="EMBL/GenBank/DDBJ databases">
        <authorList>
            <person name="King R."/>
        </authorList>
    </citation>
    <scope>NUCLEOTIDE SEQUENCE</scope>
</reference>
<dbReference type="AlphaFoldDB" id="A0A9P0C5N5"/>
<dbReference type="Proteomes" id="UP001152759">
    <property type="component" value="Chromosome 5"/>
</dbReference>
<protein>
    <submittedName>
        <fullName evidence="2">Uncharacterized protein</fullName>
    </submittedName>
</protein>
<dbReference type="EMBL" id="OU963866">
    <property type="protein sequence ID" value="CAH0772379.1"/>
    <property type="molecule type" value="Genomic_DNA"/>
</dbReference>
<organism evidence="2 3">
    <name type="scientific">Bemisia tabaci</name>
    <name type="common">Sweetpotato whitefly</name>
    <name type="synonym">Aleurodes tabaci</name>
    <dbReference type="NCBI Taxonomy" id="7038"/>
    <lineage>
        <taxon>Eukaryota</taxon>
        <taxon>Metazoa</taxon>
        <taxon>Ecdysozoa</taxon>
        <taxon>Arthropoda</taxon>
        <taxon>Hexapoda</taxon>
        <taxon>Insecta</taxon>
        <taxon>Pterygota</taxon>
        <taxon>Neoptera</taxon>
        <taxon>Paraneoptera</taxon>
        <taxon>Hemiptera</taxon>
        <taxon>Sternorrhyncha</taxon>
        <taxon>Aleyrodoidea</taxon>
        <taxon>Aleyrodidae</taxon>
        <taxon>Aleyrodinae</taxon>
        <taxon>Bemisia</taxon>
    </lineage>
</organism>